<dbReference type="STRING" id="582402.Hbal_2046"/>
<dbReference type="EMBL" id="CP001678">
    <property type="protein sequence ID" value="ACT59729.1"/>
    <property type="molecule type" value="Genomic_DNA"/>
</dbReference>
<dbReference type="PROSITE" id="PS50164">
    <property type="entry name" value="GIY_YIG"/>
    <property type="match status" value="1"/>
</dbReference>
<keyword evidence="3" id="KW-1185">Reference proteome</keyword>
<proteinExistence type="predicted"/>
<dbReference type="KEGG" id="hba:Hbal_2046"/>
<dbReference type="Proteomes" id="UP000002745">
    <property type="component" value="Chromosome"/>
</dbReference>
<protein>
    <recommendedName>
        <fullName evidence="1">GIY-YIG domain-containing protein</fullName>
    </recommendedName>
</protein>
<reference evidence="3" key="1">
    <citation type="journal article" date="2011" name="J. Bacteriol.">
        <title>Genome sequences of eight morphologically diverse alphaproteobacteria.</title>
        <authorList>
            <consortium name="US DOE Joint Genome Institute"/>
            <person name="Brown P.J."/>
            <person name="Kysela D.T."/>
            <person name="Buechlein A."/>
            <person name="Hemmerich C."/>
            <person name="Brun Y.V."/>
        </authorList>
    </citation>
    <scope>NUCLEOTIDE SEQUENCE [LARGE SCALE GENOMIC DNA]</scope>
    <source>
        <strain evidence="3">ATCC 49814 / DSM 5838 / IFAM 1418</strain>
    </source>
</reference>
<evidence type="ECO:0000313" key="2">
    <source>
        <dbReference type="EMBL" id="ACT59729.1"/>
    </source>
</evidence>
<dbReference type="eggNOG" id="COG0322">
    <property type="taxonomic scope" value="Bacteria"/>
</dbReference>
<evidence type="ECO:0000259" key="1">
    <source>
        <dbReference type="PROSITE" id="PS50164"/>
    </source>
</evidence>
<dbReference type="Gene3D" id="3.40.1440.10">
    <property type="entry name" value="GIY-YIG endonuclease"/>
    <property type="match status" value="1"/>
</dbReference>
<evidence type="ECO:0000313" key="3">
    <source>
        <dbReference type="Proteomes" id="UP000002745"/>
    </source>
</evidence>
<dbReference type="RefSeq" id="WP_015827879.1">
    <property type="nucleotide sequence ID" value="NC_012982.1"/>
</dbReference>
<feature type="domain" description="GIY-YIG" evidence="1">
    <location>
        <begin position="30"/>
        <end position="107"/>
    </location>
</feature>
<dbReference type="OrthoDB" id="7619023at2"/>
<dbReference type="AlphaFoldDB" id="C6XLD0"/>
<sequence>MLIFGLHRWRGETGKKYWFNITLTDNGLPSDPGIYIFVRRYFVFWLKPLYVGKAASLSGRLKGHEKWGRAWWDLGATERHVARFSTEIERRRVEEDLIRGLKPPMNDILIPRGQDDAPNDATLLRKWKFRRYLWSWFSPGASQR</sequence>
<name>C6XLD0_HIRBI</name>
<gene>
    <name evidence="2" type="ordered locus">Hbal_2046</name>
</gene>
<organism evidence="2 3">
    <name type="scientific">Hirschia baltica (strain ATCC 49814 / DSM 5838 / IFAM 1418)</name>
    <dbReference type="NCBI Taxonomy" id="582402"/>
    <lineage>
        <taxon>Bacteria</taxon>
        <taxon>Pseudomonadati</taxon>
        <taxon>Pseudomonadota</taxon>
        <taxon>Alphaproteobacteria</taxon>
        <taxon>Hyphomonadales</taxon>
        <taxon>Hyphomonadaceae</taxon>
        <taxon>Hirschia</taxon>
    </lineage>
</organism>
<dbReference type="HOGENOM" id="CLU_1793855_0_0_5"/>
<accession>C6XLD0</accession>
<dbReference type="InterPro" id="IPR000305">
    <property type="entry name" value="GIY-YIG_endonuc"/>
</dbReference>
<dbReference type="InterPro" id="IPR035901">
    <property type="entry name" value="GIY-YIG_endonuc_sf"/>
</dbReference>